<reference evidence="2 3" key="1">
    <citation type="journal article" date="2016" name="Nat. Commun.">
        <title>Thousands of microbial genomes shed light on interconnected biogeochemical processes in an aquifer system.</title>
        <authorList>
            <person name="Anantharaman K."/>
            <person name="Brown C.T."/>
            <person name="Hug L.A."/>
            <person name="Sharon I."/>
            <person name="Castelle C.J."/>
            <person name="Probst A.J."/>
            <person name="Thomas B.C."/>
            <person name="Singh A."/>
            <person name="Wilkins M.J."/>
            <person name="Karaoz U."/>
            <person name="Brodie E.L."/>
            <person name="Williams K.H."/>
            <person name="Hubbard S.S."/>
            <person name="Banfield J.F."/>
        </authorList>
    </citation>
    <scope>NUCLEOTIDE SEQUENCE [LARGE SCALE GENOMIC DNA]</scope>
</reference>
<feature type="signal peptide" evidence="1">
    <location>
        <begin position="1"/>
        <end position="29"/>
    </location>
</feature>
<dbReference type="AlphaFoldDB" id="A0A1F6BYN7"/>
<protein>
    <submittedName>
        <fullName evidence="2">Uncharacterized protein</fullName>
    </submittedName>
</protein>
<name>A0A1F6BYN7_9BACT</name>
<evidence type="ECO:0000313" key="2">
    <source>
        <dbReference type="EMBL" id="OGG41938.1"/>
    </source>
</evidence>
<comment type="caution">
    <text evidence="2">The sequence shown here is derived from an EMBL/GenBank/DDBJ whole genome shotgun (WGS) entry which is preliminary data.</text>
</comment>
<evidence type="ECO:0000313" key="3">
    <source>
        <dbReference type="Proteomes" id="UP000176322"/>
    </source>
</evidence>
<feature type="chain" id="PRO_5009523201" evidence="1">
    <location>
        <begin position="30"/>
        <end position="250"/>
    </location>
</feature>
<organism evidence="2 3">
    <name type="scientific">Candidatus Kaiserbacteria bacterium RIFCSPHIGHO2_01_FULL_46_22</name>
    <dbReference type="NCBI Taxonomy" id="1798475"/>
    <lineage>
        <taxon>Bacteria</taxon>
        <taxon>Candidatus Kaiseribacteriota</taxon>
    </lineage>
</organism>
<accession>A0A1F6BYN7</accession>
<dbReference type="EMBL" id="MFKO01000002">
    <property type="protein sequence ID" value="OGG41938.1"/>
    <property type="molecule type" value="Genomic_DNA"/>
</dbReference>
<evidence type="ECO:0000256" key="1">
    <source>
        <dbReference type="SAM" id="SignalP"/>
    </source>
</evidence>
<proteinExistence type="predicted"/>
<dbReference type="Proteomes" id="UP000176322">
    <property type="component" value="Unassembled WGS sequence"/>
</dbReference>
<sequence length="250" mass="28224">MSRKDTSMKTALIILFAVLLASWAKLASAENLHQKYGPSWDCGYITAGLPIYDYCKPCEDKGMEFFKDSDISGHCVPKEGSAEQEVEQPPVVVPKKAPPKKKVRVQYTIRFCNKAGPETMYVALGTNDQLGGVMRFTLRGWYSIPTGVCKDLAVKEFGNYNEMVFAYHAQVGQRFWPAKVWPADSNWSPEEWLKNRAAEQVNFCVDPSKAFERYTEPLGNCSANHQRGFGILWVEKQDGAKMIVKEVHVK</sequence>
<keyword evidence="1" id="KW-0732">Signal</keyword>
<gene>
    <name evidence="2" type="ORF">A2837_01890</name>
</gene>